<organism evidence="3 4">
    <name type="scientific">Nephila pilipes</name>
    <name type="common">Giant wood spider</name>
    <name type="synonym">Nephila maculata</name>
    <dbReference type="NCBI Taxonomy" id="299642"/>
    <lineage>
        <taxon>Eukaryota</taxon>
        <taxon>Metazoa</taxon>
        <taxon>Ecdysozoa</taxon>
        <taxon>Arthropoda</taxon>
        <taxon>Chelicerata</taxon>
        <taxon>Arachnida</taxon>
        <taxon>Araneae</taxon>
        <taxon>Araneomorphae</taxon>
        <taxon>Entelegynae</taxon>
        <taxon>Araneoidea</taxon>
        <taxon>Nephilidae</taxon>
        <taxon>Nephila</taxon>
    </lineage>
</organism>
<feature type="chain" id="PRO_5036459351" evidence="2">
    <location>
        <begin position="19"/>
        <end position="105"/>
    </location>
</feature>
<feature type="compositionally biased region" description="Polar residues" evidence="1">
    <location>
        <begin position="58"/>
        <end position="72"/>
    </location>
</feature>
<dbReference type="OrthoDB" id="6433289at2759"/>
<feature type="region of interest" description="Disordered" evidence="1">
    <location>
        <begin position="48"/>
        <end position="105"/>
    </location>
</feature>
<keyword evidence="4" id="KW-1185">Reference proteome</keyword>
<name>A0A8X6TTI1_NEPPI</name>
<keyword evidence="2" id="KW-0732">Signal</keyword>
<feature type="compositionally biased region" description="Basic and acidic residues" evidence="1">
    <location>
        <begin position="81"/>
        <end position="99"/>
    </location>
</feature>
<accession>A0A8X6TTI1</accession>
<evidence type="ECO:0000313" key="3">
    <source>
        <dbReference type="EMBL" id="GFT44938.1"/>
    </source>
</evidence>
<gene>
    <name evidence="3" type="ORF">NPIL_415721</name>
</gene>
<proteinExistence type="predicted"/>
<evidence type="ECO:0000256" key="2">
    <source>
        <dbReference type="SAM" id="SignalP"/>
    </source>
</evidence>
<evidence type="ECO:0000313" key="4">
    <source>
        <dbReference type="Proteomes" id="UP000887013"/>
    </source>
</evidence>
<comment type="caution">
    <text evidence="3">The sequence shown here is derived from an EMBL/GenBank/DDBJ whole genome shotgun (WGS) entry which is preliminary data.</text>
</comment>
<dbReference type="EMBL" id="BMAW01015652">
    <property type="protein sequence ID" value="GFT44938.1"/>
    <property type="molecule type" value="Genomic_DNA"/>
</dbReference>
<reference evidence="3" key="1">
    <citation type="submission" date="2020-08" db="EMBL/GenBank/DDBJ databases">
        <title>Multicomponent nature underlies the extraordinary mechanical properties of spider dragline silk.</title>
        <authorList>
            <person name="Kono N."/>
            <person name="Nakamura H."/>
            <person name="Mori M."/>
            <person name="Yoshida Y."/>
            <person name="Ohtoshi R."/>
            <person name="Malay A.D."/>
            <person name="Moran D.A.P."/>
            <person name="Tomita M."/>
            <person name="Numata K."/>
            <person name="Arakawa K."/>
        </authorList>
    </citation>
    <scope>NUCLEOTIDE SEQUENCE</scope>
</reference>
<dbReference type="AlphaFoldDB" id="A0A8X6TTI1"/>
<evidence type="ECO:0000256" key="1">
    <source>
        <dbReference type="SAM" id="MobiDB-lite"/>
    </source>
</evidence>
<dbReference type="Proteomes" id="UP000887013">
    <property type="component" value="Unassembled WGS sequence"/>
</dbReference>
<feature type="signal peptide" evidence="2">
    <location>
        <begin position="1"/>
        <end position="18"/>
    </location>
</feature>
<sequence>MWMAIAFSCLILITRTLNNPVDNQRIPSDAMDEFYQKLISTFDKFLAPDAANRDGSSKTRSLPNDVIYSTSEKLPMAESTGSERKLKRDETAAESHLEEMEINPE</sequence>
<protein>
    <submittedName>
        <fullName evidence="3">Uncharacterized protein</fullName>
    </submittedName>
</protein>